<comment type="caution">
    <text evidence="2">The sequence shown here is derived from an EMBL/GenBank/DDBJ whole genome shotgun (WGS) entry which is preliminary data.</text>
</comment>
<accession>A0A0C1INN1</accession>
<feature type="transmembrane region" description="Helical" evidence="1">
    <location>
        <begin position="108"/>
        <end position="129"/>
    </location>
</feature>
<dbReference type="RefSeq" id="WP_152616721.1">
    <property type="nucleotide sequence ID" value="NZ_JSVC01000004.1"/>
</dbReference>
<evidence type="ECO:0000313" key="3">
    <source>
        <dbReference type="Proteomes" id="UP000031408"/>
    </source>
</evidence>
<dbReference type="AlphaFoldDB" id="A0A0C1INN1"/>
<keyword evidence="3" id="KW-1185">Reference proteome</keyword>
<evidence type="ECO:0000313" key="2">
    <source>
        <dbReference type="EMBL" id="KIC95855.1"/>
    </source>
</evidence>
<keyword evidence="1" id="KW-1133">Transmembrane helix</keyword>
<reference evidence="2 3" key="1">
    <citation type="submission" date="2014-11" db="EMBL/GenBank/DDBJ databases">
        <title>Genome sequence of Flavihumibacter solisilvae 3-3.</title>
        <authorList>
            <person name="Zhou G."/>
            <person name="Li M."/>
            <person name="Wang G."/>
        </authorList>
    </citation>
    <scope>NUCLEOTIDE SEQUENCE [LARGE SCALE GENOMIC DNA]</scope>
    <source>
        <strain evidence="2 3">3-3</strain>
    </source>
</reference>
<dbReference type="STRING" id="1349421.OI18_04285"/>
<gene>
    <name evidence="2" type="ORF">OI18_04285</name>
</gene>
<dbReference type="Proteomes" id="UP000031408">
    <property type="component" value="Unassembled WGS sequence"/>
</dbReference>
<feature type="transmembrane region" description="Helical" evidence="1">
    <location>
        <begin position="47"/>
        <end position="73"/>
    </location>
</feature>
<keyword evidence="1" id="KW-0472">Membrane</keyword>
<dbReference type="OrthoDB" id="893761at2"/>
<keyword evidence="1" id="KW-0812">Transmembrane</keyword>
<dbReference type="EMBL" id="JSVC01000004">
    <property type="protein sequence ID" value="KIC95855.1"/>
    <property type="molecule type" value="Genomic_DNA"/>
</dbReference>
<sequence length="133" mass="14539">MIRSILSVVGGLVAAGIVVFIVETIGQKVNPLPPDFQMESREELENYISKLPLSVIILVLVGWLAGAFAGGMVTTLIDQPNGRRNSSITGGIFLLVCIANLFMIPSPLWMWIATLLLVVPMVLLGQRVIRRRL</sequence>
<organism evidence="2 3">
    <name type="scientific">Flavihumibacter solisilvae</name>
    <dbReference type="NCBI Taxonomy" id="1349421"/>
    <lineage>
        <taxon>Bacteria</taxon>
        <taxon>Pseudomonadati</taxon>
        <taxon>Bacteroidota</taxon>
        <taxon>Chitinophagia</taxon>
        <taxon>Chitinophagales</taxon>
        <taxon>Chitinophagaceae</taxon>
        <taxon>Flavihumibacter</taxon>
    </lineage>
</organism>
<name>A0A0C1INN1_9BACT</name>
<feature type="transmembrane region" description="Helical" evidence="1">
    <location>
        <begin position="85"/>
        <end position="102"/>
    </location>
</feature>
<proteinExistence type="predicted"/>
<evidence type="ECO:0000256" key="1">
    <source>
        <dbReference type="SAM" id="Phobius"/>
    </source>
</evidence>
<protein>
    <submittedName>
        <fullName evidence="2">Uncharacterized protein</fullName>
    </submittedName>
</protein>
<feature type="transmembrane region" description="Helical" evidence="1">
    <location>
        <begin position="5"/>
        <end position="27"/>
    </location>
</feature>